<organism evidence="1">
    <name type="scientific">Anguilla anguilla</name>
    <name type="common">European freshwater eel</name>
    <name type="synonym">Muraena anguilla</name>
    <dbReference type="NCBI Taxonomy" id="7936"/>
    <lineage>
        <taxon>Eukaryota</taxon>
        <taxon>Metazoa</taxon>
        <taxon>Chordata</taxon>
        <taxon>Craniata</taxon>
        <taxon>Vertebrata</taxon>
        <taxon>Euteleostomi</taxon>
        <taxon>Actinopterygii</taxon>
        <taxon>Neopterygii</taxon>
        <taxon>Teleostei</taxon>
        <taxon>Anguilliformes</taxon>
        <taxon>Anguillidae</taxon>
        <taxon>Anguilla</taxon>
    </lineage>
</organism>
<protein>
    <submittedName>
        <fullName evidence="1">Uncharacterized protein</fullName>
    </submittedName>
</protein>
<accession>A0A0E9QF98</accession>
<dbReference type="AlphaFoldDB" id="A0A0E9QF98"/>
<sequence>MGIMSLAIWNKIADVISLLFGARLWSLIL</sequence>
<evidence type="ECO:0000313" key="1">
    <source>
        <dbReference type="EMBL" id="JAH15000.1"/>
    </source>
</evidence>
<reference evidence="1" key="2">
    <citation type="journal article" date="2015" name="Fish Shellfish Immunol.">
        <title>Early steps in the European eel (Anguilla anguilla)-Vibrio vulnificus interaction in the gills: Role of the RtxA13 toxin.</title>
        <authorList>
            <person name="Callol A."/>
            <person name="Pajuelo D."/>
            <person name="Ebbesson L."/>
            <person name="Teles M."/>
            <person name="MacKenzie S."/>
            <person name="Amaro C."/>
        </authorList>
    </citation>
    <scope>NUCLEOTIDE SEQUENCE</scope>
</reference>
<name>A0A0E9QF98_ANGAN</name>
<proteinExistence type="predicted"/>
<dbReference type="EMBL" id="GBXM01093577">
    <property type="protein sequence ID" value="JAH15000.1"/>
    <property type="molecule type" value="Transcribed_RNA"/>
</dbReference>
<reference evidence="1" key="1">
    <citation type="submission" date="2014-11" db="EMBL/GenBank/DDBJ databases">
        <authorList>
            <person name="Amaro Gonzalez C."/>
        </authorList>
    </citation>
    <scope>NUCLEOTIDE SEQUENCE</scope>
</reference>